<dbReference type="InterPro" id="IPR004810">
    <property type="entry name" value="PurU"/>
</dbReference>
<dbReference type="PANTHER" id="PTHR42706">
    <property type="entry name" value="FORMYLTETRAHYDROFOLATE DEFORMYLASE"/>
    <property type="match status" value="1"/>
</dbReference>
<protein>
    <submittedName>
        <fullName evidence="2">Formyltetrahydrofolate deformylase</fullName>
    </submittedName>
</protein>
<dbReference type="AlphaFoldDB" id="A0A9K3PPI7"/>
<dbReference type="NCBIfam" id="NF004684">
    <property type="entry name" value="PRK06027.1"/>
    <property type="match status" value="1"/>
</dbReference>
<comment type="caution">
    <text evidence="2">The sequence shown here is derived from an EMBL/GenBank/DDBJ whole genome shotgun (WGS) entry which is preliminary data.</text>
</comment>
<gene>
    <name evidence="2" type="ORF">IV203_003757</name>
</gene>
<dbReference type="NCBIfam" id="TIGR00655">
    <property type="entry name" value="PurU"/>
    <property type="match status" value="1"/>
</dbReference>
<name>A0A9K3PPI7_9STRA</name>
<evidence type="ECO:0000259" key="1">
    <source>
        <dbReference type="Pfam" id="PF00551"/>
    </source>
</evidence>
<keyword evidence="3" id="KW-1185">Reference proteome</keyword>
<reference evidence="2" key="1">
    <citation type="journal article" date="2021" name="Sci. Rep.">
        <title>Diploid genomic architecture of Nitzschia inconspicua, an elite biomass production diatom.</title>
        <authorList>
            <person name="Oliver A."/>
            <person name="Podell S."/>
            <person name="Pinowska A."/>
            <person name="Traller J.C."/>
            <person name="Smith S.R."/>
            <person name="McClure R."/>
            <person name="Beliaev A."/>
            <person name="Bohutskyi P."/>
            <person name="Hill E.A."/>
            <person name="Rabines A."/>
            <person name="Zheng H."/>
            <person name="Allen L.Z."/>
            <person name="Kuo A."/>
            <person name="Grigoriev I.V."/>
            <person name="Allen A.E."/>
            <person name="Hazlebeck D."/>
            <person name="Allen E.E."/>
        </authorList>
    </citation>
    <scope>NUCLEOTIDE SEQUENCE</scope>
    <source>
        <strain evidence="2">Hildebrandi</strain>
    </source>
</reference>
<feature type="domain" description="Formyl transferase N-terminal" evidence="1">
    <location>
        <begin position="141"/>
        <end position="316"/>
    </location>
</feature>
<organism evidence="2 3">
    <name type="scientific">Nitzschia inconspicua</name>
    <dbReference type="NCBI Taxonomy" id="303405"/>
    <lineage>
        <taxon>Eukaryota</taxon>
        <taxon>Sar</taxon>
        <taxon>Stramenopiles</taxon>
        <taxon>Ochrophyta</taxon>
        <taxon>Bacillariophyta</taxon>
        <taxon>Bacillariophyceae</taxon>
        <taxon>Bacillariophycidae</taxon>
        <taxon>Bacillariales</taxon>
        <taxon>Bacillariaceae</taxon>
        <taxon>Nitzschia</taxon>
    </lineage>
</organism>
<dbReference type="PANTHER" id="PTHR42706:SF1">
    <property type="entry name" value="FORMYLTETRAHYDROFOLATE DEFORMYLASE 2, MITOCHONDRIAL"/>
    <property type="match status" value="1"/>
</dbReference>
<dbReference type="InterPro" id="IPR041729">
    <property type="entry name" value="Formyl-FH4-Hydrolase_C"/>
</dbReference>
<proteinExistence type="predicted"/>
<dbReference type="GO" id="GO:0006189">
    <property type="term" value="P:'de novo' IMP biosynthetic process"/>
    <property type="evidence" value="ECO:0007669"/>
    <property type="project" value="InterPro"/>
</dbReference>
<evidence type="ECO:0000313" key="3">
    <source>
        <dbReference type="Proteomes" id="UP000693970"/>
    </source>
</evidence>
<reference evidence="2" key="2">
    <citation type="submission" date="2021-04" db="EMBL/GenBank/DDBJ databases">
        <authorList>
            <person name="Podell S."/>
        </authorList>
    </citation>
    <scope>NUCLEOTIDE SEQUENCE</scope>
    <source>
        <strain evidence="2">Hildebrandi</strain>
    </source>
</reference>
<dbReference type="OrthoDB" id="4239773at2759"/>
<sequence length="336" mass="38695">MPFSRRFFSAATARAKPLSLHPSTKKNSRIGTLRVVGTDCRGIVAACTQVLGQYNCNIVKSEHWTDTQKRMFFQRLEFHHPNDDSVDHQACEDELEERLRTIQLSQSFLSQSNLEPTFDAATTQVQGFPLECHWNWRDRRKRVGIMVSKYDHCLWELLLRHSANELDMDIDLVISNHDTLRHVPETFGIPFFVTPITPETKTEQERKQLELLQNVDIVILARYMQVLSPIFLQHFPNRILNIHHSFLPAFSGGSPYHKAHDRGVKLIGATAHYVTEELDDGPIIEQDVMVVSHRDSVQKLKKKGRILERNVLHKALGAHLEDRVIVHENKCVVFGD</sequence>
<dbReference type="InterPro" id="IPR002376">
    <property type="entry name" value="Formyl_transf_N"/>
</dbReference>
<evidence type="ECO:0000313" key="2">
    <source>
        <dbReference type="EMBL" id="KAG7354401.1"/>
    </source>
</evidence>
<dbReference type="GO" id="GO:0008864">
    <property type="term" value="F:formyltetrahydrofolate deformylase activity"/>
    <property type="evidence" value="ECO:0007669"/>
    <property type="project" value="InterPro"/>
</dbReference>
<dbReference type="Pfam" id="PF00551">
    <property type="entry name" value="Formyl_trans_N"/>
    <property type="match status" value="1"/>
</dbReference>
<accession>A0A9K3PPI7</accession>
<dbReference type="EMBL" id="JAGRRH010000016">
    <property type="protein sequence ID" value="KAG7354401.1"/>
    <property type="molecule type" value="Genomic_DNA"/>
</dbReference>
<dbReference type="PIRSF" id="PIRSF036480">
    <property type="entry name" value="FormyFH4_hydr"/>
    <property type="match status" value="1"/>
</dbReference>
<dbReference type="CDD" id="cd08648">
    <property type="entry name" value="FMT_core_Formyl-FH4-Hydrolase_C"/>
    <property type="match status" value="1"/>
</dbReference>
<dbReference type="Proteomes" id="UP000693970">
    <property type="component" value="Unassembled WGS sequence"/>
</dbReference>